<dbReference type="PANTHER" id="PTHR28653">
    <property type="match status" value="1"/>
</dbReference>
<reference evidence="1" key="2">
    <citation type="submission" date="2015-06" db="UniProtKB">
        <authorList>
            <consortium name="EnsemblMetazoa"/>
        </authorList>
    </citation>
    <scope>IDENTIFICATION</scope>
</reference>
<dbReference type="AlphaFoldDB" id="T1KIC8"/>
<dbReference type="GO" id="GO:0097196">
    <property type="term" value="C:Shu complex"/>
    <property type="evidence" value="ECO:0007669"/>
    <property type="project" value="TreeGrafter"/>
</dbReference>
<evidence type="ECO:0000313" key="1">
    <source>
        <dbReference type="EnsemblMetazoa" id="tetur12g00900.1"/>
    </source>
</evidence>
<dbReference type="PANTHER" id="PTHR28653:SF1">
    <property type="entry name" value="ATPASE SWSAP1"/>
    <property type="match status" value="1"/>
</dbReference>
<sequence>MDMCSLMFPASYPEMKECKSLLMIGGASTCKTSLLLQMACSLSYQYCKRFNNDDCTVMFISNYKLSTLPFHVHRMPPFNSTSAKNISVQYLETYSDLIAHLANLFSHASKVTGIIIDGIDAYLKTIDEKKDGTYKDCLTKLFGLLVDIGGHYSSREETFEIGDTCPVMCSFDCEIENVNERTLVNSLGLHFFDQIVNIEPCNIFGSKEGFKMIDTSENGIYYFVEDGQIYLHRITKKINE</sequence>
<reference evidence="2" key="1">
    <citation type="submission" date="2011-08" db="EMBL/GenBank/DDBJ databases">
        <authorList>
            <person name="Rombauts S."/>
        </authorList>
    </citation>
    <scope>NUCLEOTIDE SEQUENCE</scope>
    <source>
        <strain evidence="2">London</strain>
    </source>
</reference>
<name>T1KIC8_TETUR</name>
<dbReference type="EMBL" id="CAEY01000112">
    <property type="status" value="NOT_ANNOTATED_CDS"/>
    <property type="molecule type" value="Genomic_DNA"/>
</dbReference>
<dbReference type="GO" id="GO:0003697">
    <property type="term" value="F:single-stranded DNA binding"/>
    <property type="evidence" value="ECO:0007669"/>
    <property type="project" value="TreeGrafter"/>
</dbReference>
<keyword evidence="2" id="KW-1185">Reference proteome</keyword>
<dbReference type="HOGENOM" id="CLU_1157729_0_0_1"/>
<dbReference type="EnsemblMetazoa" id="tetur12g00900.1">
    <property type="protein sequence ID" value="tetur12g00900.1"/>
    <property type="gene ID" value="tetur12g00900"/>
</dbReference>
<accession>T1KIC8</accession>
<dbReference type="GO" id="GO:0000724">
    <property type="term" value="P:double-strand break repair via homologous recombination"/>
    <property type="evidence" value="ECO:0007669"/>
    <property type="project" value="TreeGrafter"/>
</dbReference>
<evidence type="ECO:0008006" key="3">
    <source>
        <dbReference type="Google" id="ProtNLM"/>
    </source>
</evidence>
<dbReference type="Proteomes" id="UP000015104">
    <property type="component" value="Unassembled WGS sequence"/>
</dbReference>
<protein>
    <recommendedName>
        <fullName evidence="3">DNA recombination and repair protein Rad51-like C-terminal domain-containing protein</fullName>
    </recommendedName>
</protein>
<proteinExistence type="predicted"/>
<organism evidence="1 2">
    <name type="scientific">Tetranychus urticae</name>
    <name type="common">Two-spotted spider mite</name>
    <dbReference type="NCBI Taxonomy" id="32264"/>
    <lineage>
        <taxon>Eukaryota</taxon>
        <taxon>Metazoa</taxon>
        <taxon>Ecdysozoa</taxon>
        <taxon>Arthropoda</taxon>
        <taxon>Chelicerata</taxon>
        <taxon>Arachnida</taxon>
        <taxon>Acari</taxon>
        <taxon>Acariformes</taxon>
        <taxon>Trombidiformes</taxon>
        <taxon>Prostigmata</taxon>
        <taxon>Eleutherengona</taxon>
        <taxon>Raphignathae</taxon>
        <taxon>Tetranychoidea</taxon>
        <taxon>Tetranychidae</taxon>
        <taxon>Tetranychus</taxon>
    </lineage>
</organism>
<evidence type="ECO:0000313" key="2">
    <source>
        <dbReference type="Proteomes" id="UP000015104"/>
    </source>
</evidence>